<accession>A0A372KLQ4</accession>
<dbReference type="EMBL" id="QVQY01000010">
    <property type="protein sequence ID" value="RFU51095.1"/>
    <property type="molecule type" value="Genomic_DNA"/>
</dbReference>
<dbReference type="OrthoDB" id="2221347at2"/>
<evidence type="ECO:0000313" key="6">
    <source>
        <dbReference type="Proteomes" id="UP000264056"/>
    </source>
</evidence>
<organism evidence="3 5">
    <name type="scientific">Streptococcus chenjunshii</name>
    <dbReference type="NCBI Taxonomy" id="2173853"/>
    <lineage>
        <taxon>Bacteria</taxon>
        <taxon>Bacillati</taxon>
        <taxon>Bacillota</taxon>
        <taxon>Bacilli</taxon>
        <taxon>Lactobacillales</taxon>
        <taxon>Streptococcaceae</taxon>
        <taxon>Streptococcus</taxon>
    </lineage>
</organism>
<evidence type="ECO:0000313" key="4">
    <source>
        <dbReference type="Proteomes" id="UP000246115"/>
    </source>
</evidence>
<dbReference type="RefSeq" id="WP_116878143.1">
    <property type="nucleotide sequence ID" value="NZ_CP031733.1"/>
</dbReference>
<evidence type="ECO:0000313" key="2">
    <source>
        <dbReference type="EMBL" id="RFU51095.1"/>
    </source>
</evidence>
<dbReference type="AlphaFoldDB" id="A0A372KLQ4"/>
<gene>
    <name evidence="1" type="ORF">DDV21_010355</name>
    <name evidence="2" type="ORF">DDV22_05145</name>
    <name evidence="3" type="ORF">DDV23_05655</name>
</gene>
<keyword evidence="6" id="KW-1185">Reference proteome</keyword>
<evidence type="ECO:0000313" key="3">
    <source>
        <dbReference type="EMBL" id="RFU53193.1"/>
    </source>
</evidence>
<dbReference type="Proteomes" id="UP000262901">
    <property type="component" value="Unassembled WGS sequence"/>
</dbReference>
<accession>A0A346NEK2</accession>
<reference evidence="1" key="4">
    <citation type="journal article" date="2019" name="Int. J. Syst. Evol. Microbiol.">
        <title>Streptococcus chenjunshii sp. nov. isolated from feces of Tibetan antelopes.</title>
        <authorList>
            <person name="Tian Z."/>
            <person name="Lu S."/>
            <person name="Jin D."/>
            <person name="Yang J."/>
            <person name="Pu J."/>
            <person name="Lai X.H."/>
            <person name="Bai X.N."/>
            <person name="Wu X.M."/>
            <person name="Li J."/>
            <person name="Wang S."/>
            <person name="Xu J."/>
        </authorList>
    </citation>
    <scope>NUCLEOTIDE SEQUENCE</scope>
    <source>
        <strain evidence="1">Z15</strain>
    </source>
</reference>
<reference evidence="2 6" key="1">
    <citation type="submission" date="2018-08" db="EMBL/GenBank/DDBJ databases">
        <title>Draft genome of Streptococcus sp .nov. Z2.</title>
        <authorList>
            <person name="Tian Z."/>
        </authorList>
    </citation>
    <scope>NUCLEOTIDE SEQUENCE [LARGE SCALE GENOMIC DNA]</scope>
    <source>
        <strain evidence="2 6">Z2</strain>
    </source>
</reference>
<evidence type="ECO:0000313" key="1">
    <source>
        <dbReference type="EMBL" id="AXQ79447.1"/>
    </source>
</evidence>
<dbReference type="Proteomes" id="UP000246115">
    <property type="component" value="Chromosome"/>
</dbReference>
<dbReference type="EMBL" id="CP031733">
    <property type="protein sequence ID" value="AXQ79447.1"/>
    <property type="molecule type" value="Genomic_DNA"/>
</dbReference>
<proteinExistence type="predicted"/>
<dbReference type="EMBL" id="QVQZ01000010">
    <property type="protein sequence ID" value="RFU53193.1"/>
    <property type="molecule type" value="Genomic_DNA"/>
</dbReference>
<dbReference type="KEGG" id="schj:DDV21_010355"/>
<sequence>MGLVGKTQITDNLAVIVGNNTIDVLKTEGFPFDIQIRFVKVDEKRLDTEEKEAVFEPEYQLAYAAVYTNDIMAIKDIEDVKAFVNQLKEIKKLFEFAKQNKQNWFDTALFEGVLSEKVGTL</sequence>
<evidence type="ECO:0000313" key="5">
    <source>
        <dbReference type="Proteomes" id="UP000262901"/>
    </source>
</evidence>
<protein>
    <submittedName>
        <fullName evidence="3">Uncharacterized protein</fullName>
    </submittedName>
</protein>
<reference evidence="4" key="3">
    <citation type="submission" date="2018-08" db="EMBL/GenBank/DDBJ databases">
        <title>Streptococcus chenjunshii sp. nov., isolated from stools sample of the Tibetan antelope in the Qinghai-Tibet plateau, China.</title>
        <authorList>
            <person name="Tian Z."/>
        </authorList>
    </citation>
    <scope>NUCLEOTIDE SEQUENCE [LARGE SCALE GENOMIC DNA]</scope>
    <source>
        <strain evidence="4">Z15</strain>
    </source>
</reference>
<dbReference type="Proteomes" id="UP000264056">
    <property type="component" value="Unassembled WGS sequence"/>
</dbReference>
<name>A0A372KLQ4_9STRE</name>
<reference evidence="3 5" key="2">
    <citation type="submission" date="2018-08" db="EMBL/GenBank/DDBJ databases">
        <title>Draft genome of Streptococcus sp. nov. Z1.</title>
        <authorList>
            <person name="Tian Z."/>
        </authorList>
    </citation>
    <scope>NUCLEOTIDE SEQUENCE [LARGE SCALE GENOMIC DNA]</scope>
    <source>
        <strain evidence="3">Z1</strain>
        <strain evidence="5">Z1(2018)</strain>
    </source>
</reference>